<dbReference type="AlphaFoldDB" id="A0A8X6WS63"/>
<name>A0A8X6WS63_9ARAC</name>
<evidence type="ECO:0000313" key="2">
    <source>
        <dbReference type="Proteomes" id="UP000886998"/>
    </source>
</evidence>
<protein>
    <submittedName>
        <fullName evidence="1">Uncharacterized protein</fullName>
    </submittedName>
</protein>
<organism evidence="1 2">
    <name type="scientific">Trichonephila inaurata madagascariensis</name>
    <dbReference type="NCBI Taxonomy" id="2747483"/>
    <lineage>
        <taxon>Eukaryota</taxon>
        <taxon>Metazoa</taxon>
        <taxon>Ecdysozoa</taxon>
        <taxon>Arthropoda</taxon>
        <taxon>Chelicerata</taxon>
        <taxon>Arachnida</taxon>
        <taxon>Araneae</taxon>
        <taxon>Araneomorphae</taxon>
        <taxon>Entelegynae</taxon>
        <taxon>Araneoidea</taxon>
        <taxon>Nephilidae</taxon>
        <taxon>Trichonephila</taxon>
        <taxon>Trichonephila inaurata</taxon>
    </lineage>
</organism>
<accession>A0A8X6WS63</accession>
<reference evidence="1" key="1">
    <citation type="submission" date="2020-08" db="EMBL/GenBank/DDBJ databases">
        <title>Multicomponent nature underlies the extraordinary mechanical properties of spider dragline silk.</title>
        <authorList>
            <person name="Kono N."/>
            <person name="Nakamura H."/>
            <person name="Mori M."/>
            <person name="Yoshida Y."/>
            <person name="Ohtoshi R."/>
            <person name="Malay A.D."/>
            <person name="Moran D.A.P."/>
            <person name="Tomita M."/>
            <person name="Numata K."/>
            <person name="Arakawa K."/>
        </authorList>
    </citation>
    <scope>NUCLEOTIDE SEQUENCE</scope>
</reference>
<evidence type="ECO:0000313" key="1">
    <source>
        <dbReference type="EMBL" id="GFY40358.1"/>
    </source>
</evidence>
<comment type="caution">
    <text evidence="1">The sequence shown here is derived from an EMBL/GenBank/DDBJ whole genome shotgun (WGS) entry which is preliminary data.</text>
</comment>
<sequence>MVGQRPLIAPKKLQGIKSDTSEAISNVDVHNNQLSGRCSVCIPRHYVKSGKADIKIPEYLIALRRNFSTTIYTLGTQEKIKKKGTLFFGHGGETKFHPEYLVRLEIRNEFAAAAEILVRVWVDTYINSTYVCRVTKAAPIIFL</sequence>
<proteinExistence type="predicted"/>
<keyword evidence="2" id="KW-1185">Reference proteome</keyword>
<gene>
    <name evidence="1" type="ORF">TNIN_323621</name>
</gene>
<dbReference type="Proteomes" id="UP000886998">
    <property type="component" value="Unassembled WGS sequence"/>
</dbReference>
<dbReference type="EMBL" id="BMAV01001869">
    <property type="protein sequence ID" value="GFY40358.1"/>
    <property type="molecule type" value="Genomic_DNA"/>
</dbReference>